<evidence type="ECO:0000256" key="2">
    <source>
        <dbReference type="SAM" id="Phobius"/>
    </source>
</evidence>
<name>A0A381N2N7_9ZZZZ</name>
<evidence type="ECO:0000256" key="1">
    <source>
        <dbReference type="SAM" id="MobiDB-lite"/>
    </source>
</evidence>
<keyword evidence="2" id="KW-1133">Transmembrane helix</keyword>
<feature type="compositionally biased region" description="Basic and acidic residues" evidence="1">
    <location>
        <begin position="52"/>
        <end position="70"/>
    </location>
</feature>
<keyword evidence="2" id="KW-0812">Transmembrane</keyword>
<reference evidence="3" key="1">
    <citation type="submission" date="2018-05" db="EMBL/GenBank/DDBJ databases">
        <authorList>
            <person name="Lanie J.A."/>
            <person name="Ng W.-L."/>
            <person name="Kazmierczak K.M."/>
            <person name="Andrzejewski T.M."/>
            <person name="Davidsen T.M."/>
            <person name="Wayne K.J."/>
            <person name="Tettelin H."/>
            <person name="Glass J.I."/>
            <person name="Rusch D."/>
            <person name="Podicherti R."/>
            <person name="Tsui H.-C.T."/>
            <person name="Winkler M.E."/>
        </authorList>
    </citation>
    <scope>NUCLEOTIDE SEQUENCE</scope>
</reference>
<keyword evidence="2" id="KW-0472">Membrane</keyword>
<evidence type="ECO:0000313" key="3">
    <source>
        <dbReference type="EMBL" id="SUZ48882.1"/>
    </source>
</evidence>
<gene>
    <name evidence="3" type="ORF">METZ01_LOCUS1736</name>
</gene>
<accession>A0A381N2N7</accession>
<protein>
    <submittedName>
        <fullName evidence="3">Uncharacterized protein</fullName>
    </submittedName>
</protein>
<dbReference type="AlphaFoldDB" id="A0A381N2N7"/>
<feature type="transmembrane region" description="Helical" evidence="2">
    <location>
        <begin position="12"/>
        <end position="34"/>
    </location>
</feature>
<organism evidence="3">
    <name type="scientific">marine metagenome</name>
    <dbReference type="NCBI Taxonomy" id="408172"/>
    <lineage>
        <taxon>unclassified sequences</taxon>
        <taxon>metagenomes</taxon>
        <taxon>ecological metagenomes</taxon>
    </lineage>
</organism>
<dbReference type="EMBL" id="UINC01000091">
    <property type="protein sequence ID" value="SUZ48882.1"/>
    <property type="molecule type" value="Genomic_DNA"/>
</dbReference>
<sequence>MNFTNTSQRLPVLFIASIHVFMTVCIIACGTANLQAEANDLHAISKVARASHQHESRHSHDSQHHDSAEATCEHTLDTPSVIASVKNTVVNLEHLAVLKSPFGDTSSVVQPPTLLAANCASHSAAVFPLAVPLLI</sequence>
<proteinExistence type="predicted"/>
<feature type="region of interest" description="Disordered" evidence="1">
    <location>
        <begin position="48"/>
        <end position="70"/>
    </location>
</feature>